<reference evidence="2" key="1">
    <citation type="submission" date="2020-03" db="EMBL/GenBank/DDBJ databases">
        <title>The deep terrestrial virosphere.</title>
        <authorList>
            <person name="Holmfeldt K."/>
            <person name="Nilsson E."/>
            <person name="Simone D."/>
            <person name="Lopez-Fernandez M."/>
            <person name="Wu X."/>
            <person name="de Brujin I."/>
            <person name="Lundin D."/>
            <person name="Andersson A."/>
            <person name="Bertilsson S."/>
            <person name="Dopson M."/>
        </authorList>
    </citation>
    <scope>NUCLEOTIDE SEQUENCE</scope>
    <source>
        <strain evidence="2">TM448A00302</strain>
    </source>
</reference>
<proteinExistence type="predicted"/>
<feature type="region of interest" description="Disordered" evidence="1">
    <location>
        <begin position="432"/>
        <end position="457"/>
    </location>
</feature>
<organism evidence="2">
    <name type="scientific">viral metagenome</name>
    <dbReference type="NCBI Taxonomy" id="1070528"/>
    <lineage>
        <taxon>unclassified sequences</taxon>
        <taxon>metagenomes</taxon>
        <taxon>organismal metagenomes</taxon>
    </lineage>
</organism>
<name>A0A6H1ZEQ7_9ZZZZ</name>
<evidence type="ECO:0000256" key="1">
    <source>
        <dbReference type="SAM" id="MobiDB-lite"/>
    </source>
</evidence>
<dbReference type="EMBL" id="MT144001">
    <property type="protein sequence ID" value="QJA46018.1"/>
    <property type="molecule type" value="Genomic_DNA"/>
</dbReference>
<gene>
    <name evidence="2" type="ORF">TM448A00302_0026</name>
</gene>
<evidence type="ECO:0000313" key="2">
    <source>
        <dbReference type="EMBL" id="QJA46018.1"/>
    </source>
</evidence>
<protein>
    <submittedName>
        <fullName evidence="2">Uncharacterized protein</fullName>
    </submittedName>
</protein>
<dbReference type="AlphaFoldDB" id="A0A6H1ZEQ7"/>
<sequence>MNERFWEWLRQQYGDKFVEGWKRQVFPFGTGGIPKGLEPAFENWRRNIDTAPVTINPAIYLEAANIINANKFSSGEIDEVKFTENQVEIKRLAGFPTIPRTALFLTEAEPMGEALVYEARAITHLDRLLKGGMISADDYEAQIESVSQVAATGRVDETAPLFKEAQNLPSQVQWEARVKEIESRVPETATPDERSRFLIEAQQRVGASRAELAQEQGLVEFKTEQERLRGAEFEDVGQLDADIPRDYQGKKLPYAFPEAIARGTAQAKAEERGRGEYIPINELPGASGDRARSLIKTIEGMGFSVGPLSKISLREASNEDSPLVAQELVNLSNMLDGIRRKKRIQESELLSKELPEGFKRFQRFRGGLVDPDQNQFEGFTQFVEKDPALKEQLTRIQTQRQTRFPQLSSAFQQAPFEERRKGFSKFITSTPELRSQLEKRTRPQRTRQTSFRPFRGR</sequence>
<accession>A0A6H1ZEQ7</accession>